<dbReference type="CDD" id="cd00082">
    <property type="entry name" value="HisKA"/>
    <property type="match status" value="1"/>
</dbReference>
<feature type="domain" description="Histidine kinase" evidence="15">
    <location>
        <begin position="231"/>
        <end position="437"/>
    </location>
</feature>
<organism evidence="16 17">
    <name type="scientific">Cohnella terricola</name>
    <dbReference type="NCBI Taxonomy" id="1289167"/>
    <lineage>
        <taxon>Bacteria</taxon>
        <taxon>Bacillati</taxon>
        <taxon>Bacillota</taxon>
        <taxon>Bacilli</taxon>
        <taxon>Bacillales</taxon>
        <taxon>Paenibacillaceae</taxon>
        <taxon>Cohnella</taxon>
    </lineage>
</organism>
<feature type="transmembrane region" description="Helical" evidence="14">
    <location>
        <begin position="55"/>
        <end position="75"/>
    </location>
</feature>
<keyword evidence="12" id="KW-0902">Two-component regulatory system</keyword>
<dbReference type="PANTHER" id="PTHR43065:SF53">
    <property type="entry name" value="SPORULATION KINASE B"/>
    <property type="match status" value="1"/>
</dbReference>
<reference evidence="16 17" key="1">
    <citation type="submission" date="2019-07" db="EMBL/GenBank/DDBJ databases">
        <authorList>
            <person name="Kim J."/>
        </authorList>
    </citation>
    <scope>NUCLEOTIDE SEQUENCE [LARGE SCALE GENOMIC DNA]</scope>
    <source>
        <strain evidence="16 17">G13</strain>
    </source>
</reference>
<proteinExistence type="predicted"/>
<feature type="transmembrane region" description="Helical" evidence="14">
    <location>
        <begin position="26"/>
        <end position="43"/>
    </location>
</feature>
<keyword evidence="4" id="KW-1003">Cell membrane</keyword>
<evidence type="ECO:0000256" key="2">
    <source>
        <dbReference type="ARBA" id="ARBA00004651"/>
    </source>
</evidence>
<keyword evidence="5" id="KW-0597">Phosphoprotein</keyword>
<dbReference type="Pfam" id="PF00512">
    <property type="entry name" value="HisKA"/>
    <property type="match status" value="1"/>
</dbReference>
<evidence type="ECO:0000256" key="1">
    <source>
        <dbReference type="ARBA" id="ARBA00000085"/>
    </source>
</evidence>
<evidence type="ECO:0000256" key="11">
    <source>
        <dbReference type="ARBA" id="ARBA00022989"/>
    </source>
</evidence>
<evidence type="ECO:0000256" key="12">
    <source>
        <dbReference type="ARBA" id="ARBA00023012"/>
    </source>
</evidence>
<feature type="transmembrane region" description="Helical" evidence="14">
    <location>
        <begin position="153"/>
        <end position="173"/>
    </location>
</feature>
<evidence type="ECO:0000256" key="4">
    <source>
        <dbReference type="ARBA" id="ARBA00022475"/>
    </source>
</evidence>
<gene>
    <name evidence="16" type="ORF">FPZ45_04050</name>
</gene>
<keyword evidence="6" id="KW-0808">Transferase</keyword>
<dbReference type="CDD" id="cd00075">
    <property type="entry name" value="HATPase"/>
    <property type="match status" value="1"/>
</dbReference>
<dbReference type="GO" id="GO:0005886">
    <property type="term" value="C:plasma membrane"/>
    <property type="evidence" value="ECO:0007669"/>
    <property type="project" value="UniProtKB-SubCell"/>
</dbReference>
<dbReference type="EMBL" id="VNJJ01000002">
    <property type="protein sequence ID" value="TVY03069.1"/>
    <property type="molecule type" value="Genomic_DNA"/>
</dbReference>
<dbReference type="InterPro" id="IPR005467">
    <property type="entry name" value="His_kinase_dom"/>
</dbReference>
<evidence type="ECO:0000256" key="5">
    <source>
        <dbReference type="ARBA" id="ARBA00022553"/>
    </source>
</evidence>
<dbReference type="Pfam" id="PF07694">
    <property type="entry name" value="5TM-5TMR_LYT"/>
    <property type="match status" value="1"/>
</dbReference>
<keyword evidence="13 14" id="KW-0472">Membrane</keyword>
<dbReference type="SMART" id="SM00388">
    <property type="entry name" value="HisKA"/>
    <property type="match status" value="1"/>
</dbReference>
<evidence type="ECO:0000256" key="8">
    <source>
        <dbReference type="ARBA" id="ARBA00022741"/>
    </source>
</evidence>
<keyword evidence="10" id="KW-0067">ATP-binding</keyword>
<evidence type="ECO:0000259" key="15">
    <source>
        <dbReference type="PROSITE" id="PS50109"/>
    </source>
</evidence>
<evidence type="ECO:0000256" key="13">
    <source>
        <dbReference type="ARBA" id="ARBA00023136"/>
    </source>
</evidence>
<dbReference type="PRINTS" id="PR00344">
    <property type="entry name" value="BCTRLSENSOR"/>
</dbReference>
<dbReference type="EC" id="2.7.13.3" evidence="3"/>
<dbReference type="Gene3D" id="3.30.565.10">
    <property type="entry name" value="Histidine kinase-like ATPase, C-terminal domain"/>
    <property type="match status" value="1"/>
</dbReference>
<feature type="transmembrane region" description="Helical" evidence="14">
    <location>
        <begin position="124"/>
        <end position="141"/>
    </location>
</feature>
<keyword evidence="9" id="KW-0418">Kinase</keyword>
<dbReference type="PROSITE" id="PS50109">
    <property type="entry name" value="HIS_KIN"/>
    <property type="match status" value="1"/>
</dbReference>
<evidence type="ECO:0000256" key="14">
    <source>
        <dbReference type="SAM" id="Phobius"/>
    </source>
</evidence>
<dbReference type="InterPro" id="IPR036097">
    <property type="entry name" value="HisK_dim/P_sf"/>
</dbReference>
<dbReference type="GO" id="GO:0071555">
    <property type="term" value="P:cell wall organization"/>
    <property type="evidence" value="ECO:0007669"/>
    <property type="project" value="InterPro"/>
</dbReference>
<sequence>MEKNDIIMLIFFINRLGNGWEMTKNLFLDFLDILFPILLYQFVLLTKSSIKRSSITNQILLGLLCGTAILLSMVLPSVIENDFNDDLRNIPLIVSLLYGGFISGVVSFVCLALCRLFIEVDGSFAQVAAAAIVFVVASCFNPRFLKRKPANRIIITICLLIFSWLTSLLSAIYLNQANEFTDLMIVQVSLIQLAAMMMTVFLMEVTLKTTTMQEHLLHTEKLSLASHLASSVAHELRTPLTVIKGFIQLSLKNSEGKTKAYLENAKSELNRVEYTLSDFLNYAKPQLEHIEDFAISDMFNQMMEPIYQLSQMKDVRLEIHSDDDLWIRVDRLKFVQAITNIAKNAIEASNSHSGTVSIQAFKGSDSDVCIKIIDNGCGMSEDELDKLGTPFYSTQNNGTGLGLMVSFKIIKAFNGKIEYKSKKGKGTEALIWLPSINQVS</sequence>
<dbReference type="InterPro" id="IPR003661">
    <property type="entry name" value="HisK_dim/P_dom"/>
</dbReference>
<dbReference type="SUPFAM" id="SSF47384">
    <property type="entry name" value="Homodimeric domain of signal transducing histidine kinase"/>
    <property type="match status" value="1"/>
</dbReference>
<protein>
    <recommendedName>
        <fullName evidence="3">histidine kinase</fullName>
        <ecNumber evidence="3">2.7.13.3</ecNumber>
    </recommendedName>
</protein>
<keyword evidence="7 14" id="KW-0812">Transmembrane</keyword>
<dbReference type="GO" id="GO:0005524">
    <property type="term" value="F:ATP binding"/>
    <property type="evidence" value="ECO:0007669"/>
    <property type="project" value="UniProtKB-KW"/>
</dbReference>
<evidence type="ECO:0000313" key="16">
    <source>
        <dbReference type="EMBL" id="TVY03069.1"/>
    </source>
</evidence>
<comment type="caution">
    <text evidence="16">The sequence shown here is derived from an EMBL/GenBank/DDBJ whole genome shotgun (WGS) entry which is preliminary data.</text>
</comment>
<dbReference type="RefSeq" id="WP_144698698.1">
    <property type="nucleotide sequence ID" value="NZ_VNJJ01000002.1"/>
</dbReference>
<dbReference type="Pfam" id="PF02518">
    <property type="entry name" value="HATPase_c"/>
    <property type="match status" value="1"/>
</dbReference>
<evidence type="ECO:0000313" key="17">
    <source>
        <dbReference type="Proteomes" id="UP000316330"/>
    </source>
</evidence>
<dbReference type="InterPro" id="IPR003594">
    <property type="entry name" value="HATPase_dom"/>
</dbReference>
<dbReference type="AlphaFoldDB" id="A0A559JT65"/>
<accession>A0A559JT65</accession>
<keyword evidence="11 14" id="KW-1133">Transmembrane helix</keyword>
<feature type="transmembrane region" description="Helical" evidence="14">
    <location>
        <begin position="185"/>
        <end position="207"/>
    </location>
</feature>
<dbReference type="InterPro" id="IPR011620">
    <property type="entry name" value="Sig_transdc_His_kinase_LytS_TM"/>
</dbReference>
<dbReference type="SUPFAM" id="SSF55874">
    <property type="entry name" value="ATPase domain of HSP90 chaperone/DNA topoisomerase II/histidine kinase"/>
    <property type="match status" value="1"/>
</dbReference>
<evidence type="ECO:0000256" key="6">
    <source>
        <dbReference type="ARBA" id="ARBA00022679"/>
    </source>
</evidence>
<feature type="transmembrane region" description="Helical" evidence="14">
    <location>
        <begin position="96"/>
        <end position="118"/>
    </location>
</feature>
<dbReference type="InterPro" id="IPR036890">
    <property type="entry name" value="HATPase_C_sf"/>
</dbReference>
<dbReference type="OrthoDB" id="9815750at2"/>
<dbReference type="SMART" id="SM00387">
    <property type="entry name" value="HATPase_c"/>
    <property type="match status" value="1"/>
</dbReference>
<dbReference type="Proteomes" id="UP000316330">
    <property type="component" value="Unassembled WGS sequence"/>
</dbReference>
<dbReference type="Gene3D" id="1.10.287.130">
    <property type="match status" value="1"/>
</dbReference>
<comment type="subcellular location">
    <subcellularLocation>
        <location evidence="2">Cell membrane</location>
        <topology evidence="2">Multi-pass membrane protein</topology>
    </subcellularLocation>
</comment>
<evidence type="ECO:0000256" key="3">
    <source>
        <dbReference type="ARBA" id="ARBA00012438"/>
    </source>
</evidence>
<evidence type="ECO:0000256" key="7">
    <source>
        <dbReference type="ARBA" id="ARBA00022692"/>
    </source>
</evidence>
<dbReference type="PANTHER" id="PTHR43065">
    <property type="entry name" value="SENSOR HISTIDINE KINASE"/>
    <property type="match status" value="1"/>
</dbReference>
<evidence type="ECO:0000256" key="10">
    <source>
        <dbReference type="ARBA" id="ARBA00022840"/>
    </source>
</evidence>
<name>A0A559JT65_9BACL</name>
<keyword evidence="8" id="KW-0547">Nucleotide-binding</keyword>
<keyword evidence="17" id="KW-1185">Reference proteome</keyword>
<dbReference type="GO" id="GO:0000155">
    <property type="term" value="F:phosphorelay sensor kinase activity"/>
    <property type="evidence" value="ECO:0007669"/>
    <property type="project" value="InterPro"/>
</dbReference>
<comment type="catalytic activity">
    <reaction evidence="1">
        <text>ATP + protein L-histidine = ADP + protein N-phospho-L-histidine.</text>
        <dbReference type="EC" id="2.7.13.3"/>
    </reaction>
</comment>
<dbReference type="InterPro" id="IPR004358">
    <property type="entry name" value="Sig_transdc_His_kin-like_C"/>
</dbReference>
<evidence type="ECO:0000256" key="9">
    <source>
        <dbReference type="ARBA" id="ARBA00022777"/>
    </source>
</evidence>